<dbReference type="GO" id="GO:0005829">
    <property type="term" value="C:cytosol"/>
    <property type="evidence" value="ECO:0007669"/>
    <property type="project" value="TreeGrafter"/>
</dbReference>
<feature type="binding site" evidence="6">
    <location>
        <begin position="101"/>
        <end position="103"/>
    </location>
    <ligand>
        <name>S-adenosyl-L-methionine</name>
        <dbReference type="ChEBI" id="CHEBI:59789"/>
    </ligand>
</feature>
<proteinExistence type="inferred from homology"/>
<gene>
    <name evidence="6 7" type="primary">rsmG</name>
    <name evidence="7" type="ORF">G5B42_06665</name>
</gene>
<dbReference type="FunFam" id="3.40.50.150:FF:000041">
    <property type="entry name" value="Ribosomal RNA small subunit methyltransferase G"/>
    <property type="match status" value="1"/>
</dbReference>
<dbReference type="GO" id="GO:0070043">
    <property type="term" value="F:rRNA (guanine-N7-)-methyltransferase activity"/>
    <property type="evidence" value="ECO:0007669"/>
    <property type="project" value="UniProtKB-UniRule"/>
</dbReference>
<protein>
    <recommendedName>
        <fullName evidence="6">Ribosomal RNA small subunit methyltransferase G</fullName>
        <ecNumber evidence="6">2.1.1.-</ecNumber>
    </recommendedName>
    <alternativeName>
        <fullName evidence="6">16S rRNA 7-methylguanosine methyltransferase</fullName>
        <shortName evidence="6">16S rRNA m7G methyltransferase</shortName>
    </alternativeName>
</protein>
<evidence type="ECO:0000256" key="5">
    <source>
        <dbReference type="ARBA" id="ARBA00022691"/>
    </source>
</evidence>
<dbReference type="PANTHER" id="PTHR31760">
    <property type="entry name" value="S-ADENOSYL-L-METHIONINE-DEPENDENT METHYLTRANSFERASES SUPERFAMILY PROTEIN"/>
    <property type="match status" value="1"/>
</dbReference>
<evidence type="ECO:0000256" key="4">
    <source>
        <dbReference type="ARBA" id="ARBA00022679"/>
    </source>
</evidence>
<feature type="binding site" evidence="6">
    <location>
        <begin position="129"/>
        <end position="130"/>
    </location>
    <ligand>
        <name>S-adenosyl-L-methionine</name>
        <dbReference type="ChEBI" id="CHEBI:59789"/>
    </ligand>
</feature>
<evidence type="ECO:0000313" key="8">
    <source>
        <dbReference type="Proteomes" id="UP000657177"/>
    </source>
</evidence>
<dbReference type="PIRSF" id="PIRSF003078">
    <property type="entry name" value="GidB"/>
    <property type="match status" value="1"/>
</dbReference>
<dbReference type="NCBIfam" id="TIGR00138">
    <property type="entry name" value="rsmG_gidB"/>
    <property type="match status" value="1"/>
</dbReference>
<name>A0A8J6I1Z5_9FIRM</name>
<evidence type="ECO:0000256" key="1">
    <source>
        <dbReference type="ARBA" id="ARBA00022490"/>
    </source>
</evidence>
<dbReference type="AlphaFoldDB" id="A0A8J6I1Z5"/>
<dbReference type="InterPro" id="IPR003682">
    <property type="entry name" value="rRNA_ssu_MeTfrase_G"/>
</dbReference>
<dbReference type="EC" id="2.1.1.-" evidence="6"/>
<dbReference type="HAMAP" id="MF_00074">
    <property type="entry name" value="16SrRNA_methyltr_G"/>
    <property type="match status" value="1"/>
</dbReference>
<keyword evidence="4 6" id="KW-0808">Transferase</keyword>
<keyword evidence="3 6" id="KW-0489">Methyltransferase</keyword>
<accession>A0A8J6I1Z5</accession>
<keyword evidence="2 6" id="KW-0698">rRNA processing</keyword>
<dbReference type="PANTHER" id="PTHR31760:SF0">
    <property type="entry name" value="S-ADENOSYL-L-METHIONINE-DEPENDENT METHYLTRANSFERASES SUPERFAMILY PROTEIN"/>
    <property type="match status" value="1"/>
</dbReference>
<comment type="function">
    <text evidence="6">Specifically methylates the N7 position of a guanine in 16S rRNA.</text>
</comment>
<comment type="subcellular location">
    <subcellularLocation>
        <location evidence="6">Cytoplasm</location>
    </subcellularLocation>
</comment>
<evidence type="ECO:0000256" key="2">
    <source>
        <dbReference type="ARBA" id="ARBA00022552"/>
    </source>
</evidence>
<dbReference type="Gene3D" id="3.40.50.150">
    <property type="entry name" value="Vaccinia Virus protein VP39"/>
    <property type="match status" value="1"/>
</dbReference>
<dbReference type="SUPFAM" id="SSF53335">
    <property type="entry name" value="S-adenosyl-L-methionine-dependent methyltransferases"/>
    <property type="match status" value="1"/>
</dbReference>
<comment type="caution">
    <text evidence="7">The sequence shown here is derived from an EMBL/GenBank/DDBJ whole genome shotgun (WGS) entry which is preliminary data.</text>
</comment>
<dbReference type="EMBL" id="JAAKDE010000012">
    <property type="protein sequence ID" value="MBA2133224.1"/>
    <property type="molecule type" value="Genomic_DNA"/>
</dbReference>
<organism evidence="7 8">
    <name type="scientific">Capillibacterium thermochitinicola</name>
    <dbReference type="NCBI Taxonomy" id="2699427"/>
    <lineage>
        <taxon>Bacteria</taxon>
        <taxon>Bacillati</taxon>
        <taxon>Bacillota</taxon>
        <taxon>Capillibacterium</taxon>
    </lineage>
</organism>
<evidence type="ECO:0000256" key="3">
    <source>
        <dbReference type="ARBA" id="ARBA00022603"/>
    </source>
</evidence>
<dbReference type="InterPro" id="IPR029063">
    <property type="entry name" value="SAM-dependent_MTases_sf"/>
</dbReference>
<comment type="similarity">
    <text evidence="6">Belongs to the methyltransferase superfamily. RNA methyltransferase RsmG family.</text>
</comment>
<reference evidence="7" key="1">
    <citation type="submission" date="2020-06" db="EMBL/GenBank/DDBJ databases">
        <title>Novel chitinolytic bacterium.</title>
        <authorList>
            <person name="Ungkulpasvich U."/>
            <person name="Kosugi A."/>
            <person name="Uke A."/>
        </authorList>
    </citation>
    <scope>NUCLEOTIDE SEQUENCE</scope>
    <source>
        <strain evidence="7">UUS1-1</strain>
    </source>
</reference>
<dbReference type="Pfam" id="PF02527">
    <property type="entry name" value="GidB"/>
    <property type="match status" value="1"/>
</dbReference>
<keyword evidence="1 6" id="KW-0963">Cytoplasm</keyword>
<sequence>MYSAQTFMNDLFQPFPELDAEKREKLFTYLQLVLETNRTTNLTAITSWEEAVVKHLYDSLVVIRLTAWAEWPKILDLGSGAGLPAVPLSITYPQQSYHLVEASRKKADFLHRVKAQLQLENIFIYNDRAENLAHQKEFREQYPMVTARAVAETAALLELTIPFCVTGGFVLAYKGPNYQTEIEKAKTAQDLLKVELKQELSYQLPLAMGERTLLLFQKTGPTLDKYPRRPGVPAKRPL</sequence>
<dbReference type="Proteomes" id="UP000657177">
    <property type="component" value="Unassembled WGS sequence"/>
</dbReference>
<keyword evidence="5 6" id="KW-0949">S-adenosyl-L-methionine</keyword>
<feature type="binding site" evidence="6">
    <location>
        <position position="78"/>
    </location>
    <ligand>
        <name>S-adenosyl-L-methionine</name>
        <dbReference type="ChEBI" id="CHEBI:59789"/>
    </ligand>
</feature>
<feature type="binding site" evidence="6">
    <location>
        <position position="83"/>
    </location>
    <ligand>
        <name>S-adenosyl-L-methionine</name>
        <dbReference type="ChEBI" id="CHEBI:59789"/>
    </ligand>
</feature>
<evidence type="ECO:0000256" key="6">
    <source>
        <dbReference type="HAMAP-Rule" id="MF_00074"/>
    </source>
</evidence>
<keyword evidence="8" id="KW-1185">Reference proteome</keyword>
<evidence type="ECO:0000313" key="7">
    <source>
        <dbReference type="EMBL" id="MBA2133224.1"/>
    </source>
</evidence>
<feature type="binding site" evidence="6">
    <location>
        <position position="148"/>
    </location>
    <ligand>
        <name>S-adenosyl-L-methionine</name>
        <dbReference type="ChEBI" id="CHEBI:59789"/>
    </ligand>
</feature>
<dbReference type="RefSeq" id="WP_181339670.1">
    <property type="nucleotide sequence ID" value="NZ_JAAKDE010000012.1"/>
</dbReference>